<feature type="transmembrane region" description="Helical" evidence="6">
    <location>
        <begin position="99"/>
        <end position="119"/>
    </location>
</feature>
<dbReference type="Pfam" id="PF07690">
    <property type="entry name" value="MFS_1"/>
    <property type="match status" value="1"/>
</dbReference>
<gene>
    <name evidence="8" type="ORF">VLY81_05050</name>
</gene>
<comment type="subcellular location">
    <subcellularLocation>
        <location evidence="1">Cell membrane</location>
        <topology evidence="1">Multi-pass membrane protein</topology>
    </subcellularLocation>
</comment>
<feature type="transmembrane region" description="Helical" evidence="6">
    <location>
        <begin position="64"/>
        <end position="87"/>
    </location>
</feature>
<feature type="transmembrane region" description="Helical" evidence="6">
    <location>
        <begin position="410"/>
        <end position="428"/>
    </location>
</feature>
<evidence type="ECO:0000256" key="5">
    <source>
        <dbReference type="ARBA" id="ARBA00023136"/>
    </source>
</evidence>
<feature type="transmembrane region" description="Helical" evidence="6">
    <location>
        <begin position="188"/>
        <end position="206"/>
    </location>
</feature>
<feature type="transmembrane region" description="Helical" evidence="6">
    <location>
        <begin position="160"/>
        <end position="182"/>
    </location>
</feature>
<proteinExistence type="predicted"/>
<evidence type="ECO:0000256" key="1">
    <source>
        <dbReference type="ARBA" id="ARBA00004651"/>
    </source>
</evidence>
<accession>A0ABZ1BRU7</accession>
<name>A0ABZ1BRU7_9FIRM</name>
<feature type="transmembrane region" description="Helical" evidence="6">
    <location>
        <begin position="125"/>
        <end position="148"/>
    </location>
</feature>
<dbReference type="InterPro" id="IPR020846">
    <property type="entry name" value="MFS_dom"/>
</dbReference>
<protein>
    <submittedName>
        <fullName evidence="8">MFS transporter</fullName>
    </submittedName>
</protein>
<evidence type="ECO:0000256" key="3">
    <source>
        <dbReference type="ARBA" id="ARBA00022692"/>
    </source>
</evidence>
<dbReference type="RefSeq" id="WP_324669941.1">
    <property type="nucleotide sequence ID" value="NZ_CP141614.1"/>
</dbReference>
<dbReference type="Proteomes" id="UP001333102">
    <property type="component" value="Chromosome"/>
</dbReference>
<reference evidence="9" key="1">
    <citation type="submission" date="2023-12" db="EMBL/GenBank/DDBJ databases">
        <title>Novel isolates from deep terrestrial aquifers shed light on the physiology and ecology of the class Limnochordia.</title>
        <authorList>
            <person name="Karnachuk O.V."/>
            <person name="Lukina A.P."/>
            <person name="Avakyan M.R."/>
            <person name="Kadnikov V."/>
            <person name="Begmatov S."/>
            <person name="Beletsky A.V."/>
            <person name="Mardanov A.V."/>
            <person name="Ravin N.V."/>
        </authorList>
    </citation>
    <scope>NUCLEOTIDE SEQUENCE [LARGE SCALE GENOMIC DNA]</scope>
    <source>
        <strain evidence="9">LN</strain>
    </source>
</reference>
<dbReference type="Gene3D" id="1.20.1250.20">
    <property type="entry name" value="MFS general substrate transporter like domains"/>
    <property type="match status" value="2"/>
</dbReference>
<feature type="domain" description="Major facilitator superfamily (MFS) profile" evidence="7">
    <location>
        <begin position="26"/>
        <end position="432"/>
    </location>
</feature>
<dbReference type="PANTHER" id="PTHR23528:SF1">
    <property type="entry name" value="MAJOR FACILITATOR SUPERFAMILY (MFS) PROFILE DOMAIN-CONTAINING PROTEIN"/>
    <property type="match status" value="1"/>
</dbReference>
<evidence type="ECO:0000256" key="6">
    <source>
        <dbReference type="SAM" id="Phobius"/>
    </source>
</evidence>
<keyword evidence="3 6" id="KW-0812">Transmembrane</keyword>
<dbReference type="PANTHER" id="PTHR23528">
    <property type="match status" value="1"/>
</dbReference>
<organism evidence="8 9">
    <name type="scientific">Geochorda subterranea</name>
    <dbReference type="NCBI Taxonomy" id="3109564"/>
    <lineage>
        <taxon>Bacteria</taxon>
        <taxon>Bacillati</taxon>
        <taxon>Bacillota</taxon>
        <taxon>Limnochordia</taxon>
        <taxon>Limnochordales</taxon>
        <taxon>Geochordaceae</taxon>
        <taxon>Geochorda</taxon>
    </lineage>
</organism>
<evidence type="ECO:0000256" key="2">
    <source>
        <dbReference type="ARBA" id="ARBA00022448"/>
    </source>
</evidence>
<keyword evidence="4 6" id="KW-1133">Transmembrane helix</keyword>
<keyword evidence="9" id="KW-1185">Reference proteome</keyword>
<feature type="transmembrane region" description="Helical" evidence="6">
    <location>
        <begin position="324"/>
        <end position="341"/>
    </location>
</feature>
<feature type="transmembrane region" description="Helical" evidence="6">
    <location>
        <begin position="347"/>
        <end position="363"/>
    </location>
</feature>
<keyword evidence="2" id="KW-0813">Transport</keyword>
<evidence type="ECO:0000259" key="7">
    <source>
        <dbReference type="PROSITE" id="PS50850"/>
    </source>
</evidence>
<sequence>MSAQRRSEAVDPAKGAQPPVAFSYGRLFVLGLGFLVITLSWSVYNAYVPLFLGEALADRPYRTALVGAIMTFDNVAAVTLQPWVGALSDRTWTRIGRRMPYLAAGIPVAALSFTLIPLVRAHLAWMLAGLVVMNVAMATFRAPAVALMPDITPSPLRSKANGIINFMGGLGALVALFGFSSLYRVDPALPFAATSVLMLAVLAILLRAIREPRPAEGPAAAATDDGEAGGALQASSRAGGGILRALVEVWRDPDRSTRHLLLAIFCWFIGWSGVEALFTLYGVEVWGMQPADASFVLGFFPLAFLIFSIPAGIIATAAGRRRTILAGLAGLVAMLLVMAGVGPGMGLRVALLGAGLFWALVNINSYPMVVDATTASRTGAYTGLYYLFSTLAAIVAPPVFGWLMDVLGRGVMFPAAAVAMAVASGLMLRVRRGEAPRTAAAAAPDQAAAS</sequence>
<dbReference type="EMBL" id="CP141614">
    <property type="protein sequence ID" value="WRP15535.1"/>
    <property type="molecule type" value="Genomic_DNA"/>
</dbReference>
<dbReference type="PROSITE" id="PS50850">
    <property type="entry name" value="MFS"/>
    <property type="match status" value="1"/>
</dbReference>
<feature type="transmembrane region" description="Helical" evidence="6">
    <location>
        <begin position="384"/>
        <end position="404"/>
    </location>
</feature>
<dbReference type="InterPro" id="IPR036259">
    <property type="entry name" value="MFS_trans_sf"/>
</dbReference>
<evidence type="ECO:0000313" key="8">
    <source>
        <dbReference type="EMBL" id="WRP15535.1"/>
    </source>
</evidence>
<feature type="transmembrane region" description="Helical" evidence="6">
    <location>
        <begin position="260"/>
        <end position="283"/>
    </location>
</feature>
<keyword evidence="5 6" id="KW-0472">Membrane</keyword>
<evidence type="ECO:0000313" key="9">
    <source>
        <dbReference type="Proteomes" id="UP001333102"/>
    </source>
</evidence>
<feature type="transmembrane region" description="Helical" evidence="6">
    <location>
        <begin position="21"/>
        <end position="44"/>
    </location>
</feature>
<feature type="transmembrane region" description="Helical" evidence="6">
    <location>
        <begin position="295"/>
        <end position="317"/>
    </location>
</feature>
<evidence type="ECO:0000256" key="4">
    <source>
        <dbReference type="ARBA" id="ARBA00022989"/>
    </source>
</evidence>
<dbReference type="SUPFAM" id="SSF103473">
    <property type="entry name" value="MFS general substrate transporter"/>
    <property type="match status" value="1"/>
</dbReference>
<dbReference type="InterPro" id="IPR011701">
    <property type="entry name" value="MFS"/>
</dbReference>